<keyword evidence="2" id="KW-0521">NADP</keyword>
<dbReference type="InterPro" id="IPR020904">
    <property type="entry name" value="Sc_DH/Rdtase_CS"/>
</dbReference>
<dbReference type="InterPro" id="IPR002347">
    <property type="entry name" value="SDR_fam"/>
</dbReference>
<dbReference type="InterPro" id="IPR045313">
    <property type="entry name" value="CBR1-like"/>
</dbReference>
<dbReference type="AlphaFoldDB" id="A0A1S8YMT2"/>
<accession>A0A1S8YMT2</accession>
<keyword evidence="3" id="KW-0560">Oxidoreductase</keyword>
<dbReference type="PRINTS" id="PR00080">
    <property type="entry name" value="SDRFAMILY"/>
</dbReference>
<evidence type="ECO:0000313" key="6">
    <source>
        <dbReference type="Proteomes" id="UP000190667"/>
    </source>
</evidence>
<dbReference type="Pfam" id="PF00106">
    <property type="entry name" value="adh_short"/>
    <property type="match status" value="1"/>
</dbReference>
<dbReference type="OrthoDB" id="109589at2"/>
<dbReference type="STRING" id="1926881.BTJ39_10005"/>
<proteinExistence type="inferred from homology"/>
<dbReference type="PRINTS" id="PR00081">
    <property type="entry name" value="GDHRDH"/>
</dbReference>
<dbReference type="PROSITE" id="PS00061">
    <property type="entry name" value="ADH_SHORT"/>
    <property type="match status" value="1"/>
</dbReference>
<dbReference type="Proteomes" id="UP000190667">
    <property type="component" value="Unassembled WGS sequence"/>
</dbReference>
<comment type="similarity">
    <text evidence="1 4">Belongs to the short-chain dehydrogenases/reductases (SDR) family.</text>
</comment>
<evidence type="ECO:0000313" key="5">
    <source>
        <dbReference type="EMBL" id="OON40218.1"/>
    </source>
</evidence>
<dbReference type="GO" id="GO:0016616">
    <property type="term" value="F:oxidoreductase activity, acting on the CH-OH group of donors, NAD or NADP as acceptor"/>
    <property type="evidence" value="ECO:0007669"/>
    <property type="project" value="InterPro"/>
</dbReference>
<dbReference type="CDD" id="cd05324">
    <property type="entry name" value="carb_red_PTCR-like_SDR_c"/>
    <property type="match status" value="1"/>
</dbReference>
<dbReference type="InterPro" id="IPR036291">
    <property type="entry name" value="NAD(P)-bd_dom_sf"/>
</dbReference>
<keyword evidence="6" id="KW-1185">Reference proteome</keyword>
<comment type="caution">
    <text evidence="5">The sequence shown here is derived from an EMBL/GenBank/DDBJ whole genome shotgun (WGS) entry which is preliminary data.</text>
</comment>
<dbReference type="PANTHER" id="PTHR43963:SF6">
    <property type="entry name" value="CHAIN DEHYDROGENASE FAMILY PROTEIN, PUTATIVE (AFU_ORTHOLOGUE AFUA_3G15350)-RELATED"/>
    <property type="match status" value="1"/>
</dbReference>
<dbReference type="EMBL" id="MRUL01000005">
    <property type="protein sequence ID" value="OON40218.1"/>
    <property type="molecule type" value="Genomic_DNA"/>
</dbReference>
<evidence type="ECO:0000256" key="3">
    <source>
        <dbReference type="ARBA" id="ARBA00023002"/>
    </source>
</evidence>
<gene>
    <name evidence="5" type="ORF">BTJ39_10005</name>
</gene>
<reference evidence="5 6" key="1">
    <citation type="submission" date="2016-12" db="EMBL/GenBank/DDBJ databases">
        <title>Izhakiella australiana sp. nov. of genus Izhakiella isolated from Australian desert.</title>
        <authorList>
            <person name="Ji M."/>
        </authorList>
    </citation>
    <scope>NUCLEOTIDE SEQUENCE [LARGE SCALE GENOMIC DNA]</scope>
    <source>
        <strain evidence="5 6">D4N98</strain>
    </source>
</reference>
<evidence type="ECO:0000256" key="4">
    <source>
        <dbReference type="RuleBase" id="RU000363"/>
    </source>
</evidence>
<evidence type="ECO:0000256" key="1">
    <source>
        <dbReference type="ARBA" id="ARBA00006484"/>
    </source>
</evidence>
<dbReference type="PANTHER" id="PTHR43963">
    <property type="entry name" value="CARBONYL REDUCTASE 1-RELATED"/>
    <property type="match status" value="1"/>
</dbReference>
<name>A0A1S8YMT2_9GAMM</name>
<protein>
    <recommendedName>
        <fullName evidence="7">Short-chain dehydrogenase</fullName>
    </recommendedName>
</protein>
<evidence type="ECO:0000256" key="2">
    <source>
        <dbReference type="ARBA" id="ARBA00022857"/>
    </source>
</evidence>
<dbReference type="SUPFAM" id="SSF51735">
    <property type="entry name" value="NAD(P)-binding Rossmann-fold domains"/>
    <property type="match status" value="1"/>
</dbReference>
<sequence>MTTTKTALITGANKGLGREISRQLGKLGHTVWLGCRDEGRGRQAEEELRAEGIDAHFVQLDITDQQSVSAAMKHVEARTAQLDVLVNNVGIGSGLAMQPSNEDITEIQAMFDTNVFGTIRVTQAFLPLIRKAPAARVVMMSSGLGSLALTGDMKSPTWGLAAMGYSASKAALNMFTVKLAKELLAEGIKVNAACPGSVATDMGGPTAPRTVGQGAAIAVRLATLDWMGPTGGFYHDGDGPGIAPYGW</sequence>
<evidence type="ECO:0008006" key="7">
    <source>
        <dbReference type="Google" id="ProtNLM"/>
    </source>
</evidence>
<organism evidence="5 6">
    <name type="scientific">Izhakiella australiensis</name>
    <dbReference type="NCBI Taxonomy" id="1926881"/>
    <lineage>
        <taxon>Bacteria</taxon>
        <taxon>Pseudomonadati</taxon>
        <taxon>Pseudomonadota</taxon>
        <taxon>Gammaproteobacteria</taxon>
        <taxon>Enterobacterales</taxon>
        <taxon>Erwiniaceae</taxon>
        <taxon>Izhakiella</taxon>
    </lineage>
</organism>
<dbReference type="RefSeq" id="WP_078002546.1">
    <property type="nucleotide sequence ID" value="NZ_MRUL01000005.1"/>
</dbReference>
<dbReference type="Gene3D" id="3.40.50.720">
    <property type="entry name" value="NAD(P)-binding Rossmann-like Domain"/>
    <property type="match status" value="1"/>
</dbReference>